<keyword evidence="6" id="KW-0539">Nucleus</keyword>
<dbReference type="InterPro" id="IPR052093">
    <property type="entry name" value="HR_Repair_Mediator"/>
</dbReference>
<dbReference type="GO" id="GO:0000707">
    <property type="term" value="P:meiotic DNA recombinase assembly"/>
    <property type="evidence" value="ECO:0007669"/>
    <property type="project" value="TreeGrafter"/>
</dbReference>
<proteinExistence type="predicted"/>
<evidence type="ECO:0000313" key="10">
    <source>
        <dbReference type="EMBL" id="GAX18099.1"/>
    </source>
</evidence>
<keyword evidence="3" id="KW-0227">DNA damage</keyword>
<evidence type="ECO:0000256" key="6">
    <source>
        <dbReference type="ARBA" id="ARBA00023242"/>
    </source>
</evidence>
<dbReference type="PANTHER" id="PTHR46239:SF1">
    <property type="entry name" value="DNA REPAIR PROTEIN RAD51 HOMOLOG 3"/>
    <property type="match status" value="1"/>
</dbReference>
<dbReference type="OrthoDB" id="5957327at2759"/>
<evidence type="ECO:0000256" key="2">
    <source>
        <dbReference type="ARBA" id="ARBA00022741"/>
    </source>
</evidence>
<dbReference type="PIRSF" id="PIRSF005856">
    <property type="entry name" value="Rad51"/>
    <property type="match status" value="1"/>
</dbReference>
<name>A0A1Z5JVY8_FISSO</name>
<dbReference type="AlphaFoldDB" id="A0A1Z5JVY8"/>
<dbReference type="GO" id="GO:0008821">
    <property type="term" value="F:crossover junction DNA endonuclease activity"/>
    <property type="evidence" value="ECO:0007669"/>
    <property type="project" value="TreeGrafter"/>
</dbReference>
<keyword evidence="5" id="KW-0234">DNA repair</keyword>
<comment type="caution">
    <text evidence="10">The sequence shown here is derived from an EMBL/GenBank/DDBJ whole genome shotgun (WGS) entry which is preliminary data.</text>
</comment>
<dbReference type="InParanoid" id="A0A1Z5JVY8"/>
<dbReference type="Proteomes" id="UP000198406">
    <property type="component" value="Unassembled WGS sequence"/>
</dbReference>
<gene>
    <name evidence="10" type="ORF">FisN_25Hh076</name>
</gene>
<dbReference type="GO" id="GO:0007131">
    <property type="term" value="P:reciprocal meiotic recombination"/>
    <property type="evidence" value="ECO:0007669"/>
    <property type="project" value="TreeGrafter"/>
</dbReference>
<evidence type="ECO:0000313" key="11">
    <source>
        <dbReference type="Proteomes" id="UP000198406"/>
    </source>
</evidence>
<reference evidence="10 11" key="1">
    <citation type="journal article" date="2015" name="Plant Cell">
        <title>Oil accumulation by the oleaginous diatom Fistulifera solaris as revealed by the genome and transcriptome.</title>
        <authorList>
            <person name="Tanaka T."/>
            <person name="Maeda Y."/>
            <person name="Veluchamy A."/>
            <person name="Tanaka M."/>
            <person name="Abida H."/>
            <person name="Marechal E."/>
            <person name="Bowler C."/>
            <person name="Muto M."/>
            <person name="Sunaga Y."/>
            <person name="Tanaka M."/>
            <person name="Yoshino T."/>
            <person name="Taniguchi T."/>
            <person name="Fukuda Y."/>
            <person name="Nemoto M."/>
            <person name="Matsumoto M."/>
            <person name="Wong P.S."/>
            <person name="Aburatani S."/>
            <person name="Fujibuchi W."/>
        </authorList>
    </citation>
    <scope>NUCLEOTIDE SEQUENCE [LARGE SCALE GENOMIC DNA]</scope>
    <source>
        <strain evidence="10 11">JPCC DA0580</strain>
    </source>
</reference>
<dbReference type="InterPro" id="IPR020588">
    <property type="entry name" value="RecA_ATP-bd"/>
</dbReference>
<feature type="domain" description="RecA family profile 1" evidence="9">
    <location>
        <begin position="100"/>
        <end position="304"/>
    </location>
</feature>
<dbReference type="EMBL" id="BDSP01000124">
    <property type="protein sequence ID" value="GAX18099.1"/>
    <property type="molecule type" value="Genomic_DNA"/>
</dbReference>
<dbReference type="SUPFAM" id="SSF52540">
    <property type="entry name" value="P-loop containing nucleoside triphosphate hydrolases"/>
    <property type="match status" value="1"/>
</dbReference>
<organism evidence="10 11">
    <name type="scientific">Fistulifera solaris</name>
    <name type="common">Oleaginous diatom</name>
    <dbReference type="NCBI Taxonomy" id="1519565"/>
    <lineage>
        <taxon>Eukaryota</taxon>
        <taxon>Sar</taxon>
        <taxon>Stramenopiles</taxon>
        <taxon>Ochrophyta</taxon>
        <taxon>Bacillariophyta</taxon>
        <taxon>Bacillariophyceae</taxon>
        <taxon>Bacillariophycidae</taxon>
        <taxon>Naviculales</taxon>
        <taxon>Naviculaceae</taxon>
        <taxon>Fistulifera</taxon>
    </lineage>
</organism>
<feature type="region of interest" description="Disordered" evidence="8">
    <location>
        <begin position="1"/>
        <end position="20"/>
    </location>
</feature>
<dbReference type="Pfam" id="PF08423">
    <property type="entry name" value="Rad51"/>
    <property type="match status" value="2"/>
</dbReference>
<comment type="subcellular location">
    <subcellularLocation>
        <location evidence="1">Nucleus</location>
    </subcellularLocation>
</comment>
<feature type="compositionally biased region" description="Polar residues" evidence="8">
    <location>
        <begin position="1"/>
        <end position="11"/>
    </location>
</feature>
<dbReference type="PANTHER" id="PTHR46239">
    <property type="entry name" value="DNA REPAIR PROTEIN RAD51 HOMOLOG 3 RAD51C"/>
    <property type="match status" value="1"/>
</dbReference>
<dbReference type="GO" id="GO:0005657">
    <property type="term" value="C:replication fork"/>
    <property type="evidence" value="ECO:0007669"/>
    <property type="project" value="TreeGrafter"/>
</dbReference>
<accession>A0A1Z5JVY8</accession>
<protein>
    <recommendedName>
        <fullName evidence="7">DNA repair protein RAD51 homolog 3</fullName>
    </recommendedName>
</protein>
<evidence type="ECO:0000256" key="5">
    <source>
        <dbReference type="ARBA" id="ARBA00023204"/>
    </source>
</evidence>
<keyword evidence="4" id="KW-0067">ATP-binding</keyword>
<dbReference type="InterPro" id="IPR013632">
    <property type="entry name" value="Rad51_C"/>
</dbReference>
<evidence type="ECO:0000256" key="7">
    <source>
        <dbReference type="ARBA" id="ARBA00040674"/>
    </source>
</evidence>
<sequence length="390" mass="42684">MKANNNKQLHTPLSHLPLRPSTQQLFATRGFHTQQEVQESFRSGGLSNLAAELGIALSEAGRIWQELQSLDHDAQKENQSSLPNRRPVSAQELLAQRSEGASNIITFCRQIDQMLRGGIPLGELTELAGSPGAGKTQWGMQLAVNARLTSWTGGVQGETCYIDTEGSFSPERCYDMATALIHHVQSGLGRRRQRHPNLPERWDITPEDILQGIHIIRVHDNAALQATLEGSLPRLLQERAQTDFPIKLVVVDSIAFPVRATPMSVTGDDVEFFVARSRQLTNYANQLAQLAAQHDLAAVAINQMTTKLKDDGGELIPALGESWAHAVTTRLILSHHRGNNERTCTLAKSPRLPAASASYQVTSVGIRGVEHSIASNSQASGQKRALEDTQ</sequence>
<dbReference type="GO" id="GO:0140664">
    <property type="term" value="F:ATP-dependent DNA damage sensor activity"/>
    <property type="evidence" value="ECO:0007669"/>
    <property type="project" value="InterPro"/>
</dbReference>
<evidence type="ECO:0000256" key="4">
    <source>
        <dbReference type="ARBA" id="ARBA00022840"/>
    </source>
</evidence>
<dbReference type="GO" id="GO:0033063">
    <property type="term" value="C:Rad51B-Rad51C-Rad51D-XRCC2 complex"/>
    <property type="evidence" value="ECO:0007669"/>
    <property type="project" value="TreeGrafter"/>
</dbReference>
<dbReference type="CDD" id="cd19492">
    <property type="entry name" value="Rad51C"/>
    <property type="match status" value="1"/>
</dbReference>
<dbReference type="Gene3D" id="3.40.50.300">
    <property type="entry name" value="P-loop containing nucleotide triphosphate hydrolases"/>
    <property type="match status" value="1"/>
</dbReference>
<keyword evidence="11" id="KW-1185">Reference proteome</keyword>
<dbReference type="GO" id="GO:0005524">
    <property type="term" value="F:ATP binding"/>
    <property type="evidence" value="ECO:0007669"/>
    <property type="project" value="UniProtKB-KW"/>
</dbReference>
<dbReference type="PROSITE" id="PS50162">
    <property type="entry name" value="RECA_2"/>
    <property type="match status" value="1"/>
</dbReference>
<evidence type="ECO:0000256" key="3">
    <source>
        <dbReference type="ARBA" id="ARBA00022763"/>
    </source>
</evidence>
<dbReference type="GO" id="GO:0000400">
    <property type="term" value="F:four-way junction DNA binding"/>
    <property type="evidence" value="ECO:0007669"/>
    <property type="project" value="TreeGrafter"/>
</dbReference>
<evidence type="ECO:0000256" key="1">
    <source>
        <dbReference type="ARBA" id="ARBA00004123"/>
    </source>
</evidence>
<keyword evidence="2" id="KW-0547">Nucleotide-binding</keyword>
<dbReference type="GO" id="GO:0033065">
    <property type="term" value="C:Rad51C-XRCC3 complex"/>
    <property type="evidence" value="ECO:0007669"/>
    <property type="project" value="TreeGrafter"/>
</dbReference>
<dbReference type="InterPro" id="IPR027417">
    <property type="entry name" value="P-loop_NTPase"/>
</dbReference>
<evidence type="ECO:0000256" key="8">
    <source>
        <dbReference type="SAM" id="MobiDB-lite"/>
    </source>
</evidence>
<evidence type="ECO:0000259" key="9">
    <source>
        <dbReference type="PROSITE" id="PS50162"/>
    </source>
</evidence>
<dbReference type="InterPro" id="IPR016467">
    <property type="entry name" value="DNA_recomb/repair_RecA-like"/>
</dbReference>